<keyword evidence="4" id="KW-1185">Reference proteome</keyword>
<proteinExistence type="predicted"/>
<dbReference type="PROSITE" id="PS51168">
    <property type="entry name" value="CHORISMATE_MUT_2"/>
    <property type="match status" value="1"/>
</dbReference>
<dbReference type="AlphaFoldDB" id="A0A1U7JJG4"/>
<dbReference type="OrthoDB" id="7268348at2"/>
<dbReference type="GO" id="GO:0004106">
    <property type="term" value="F:chorismate mutase activity"/>
    <property type="evidence" value="ECO:0007669"/>
    <property type="project" value="UniProtKB-EC"/>
</dbReference>
<gene>
    <name evidence="3" type="ORF">A3843_06265</name>
</gene>
<dbReference type="Proteomes" id="UP000185783">
    <property type="component" value="Unassembled WGS sequence"/>
</dbReference>
<dbReference type="SMART" id="SM00830">
    <property type="entry name" value="CM_2"/>
    <property type="match status" value="1"/>
</dbReference>
<evidence type="ECO:0000313" key="3">
    <source>
        <dbReference type="EMBL" id="OKL44886.1"/>
    </source>
</evidence>
<feature type="domain" description="Chorismate mutase" evidence="2">
    <location>
        <begin position="8"/>
        <end position="100"/>
    </location>
</feature>
<dbReference type="Gene3D" id="1.20.59.10">
    <property type="entry name" value="Chorismate mutase"/>
    <property type="match status" value="1"/>
</dbReference>
<dbReference type="EMBL" id="LVVZ01000010">
    <property type="protein sequence ID" value="OKL44886.1"/>
    <property type="molecule type" value="Genomic_DNA"/>
</dbReference>
<dbReference type="InterPro" id="IPR036263">
    <property type="entry name" value="Chorismate_II_sf"/>
</dbReference>
<reference evidence="3 4" key="1">
    <citation type="submission" date="2016-03" db="EMBL/GenBank/DDBJ databases">
        <title>Genome sequence of Nesiotobacter sp. nov., a moderately halophilic alphaproteobacterium isolated from the Yellow Sea, China.</title>
        <authorList>
            <person name="Zhang G."/>
            <person name="Zhang R."/>
        </authorList>
    </citation>
    <scope>NUCLEOTIDE SEQUENCE [LARGE SCALE GENOMIC DNA]</scope>
    <source>
        <strain evidence="3 4">WB1-6</strain>
    </source>
</reference>
<dbReference type="Pfam" id="PF01817">
    <property type="entry name" value="CM_2"/>
    <property type="match status" value="1"/>
</dbReference>
<dbReference type="InterPro" id="IPR002701">
    <property type="entry name" value="CM_II_prokaryot"/>
</dbReference>
<evidence type="ECO:0000259" key="2">
    <source>
        <dbReference type="PROSITE" id="PS51168"/>
    </source>
</evidence>
<comment type="caution">
    <text evidence="3">The sequence shown here is derived from an EMBL/GenBank/DDBJ whole genome shotgun (WGS) entry which is preliminary data.</text>
</comment>
<name>A0A1U7JJG4_9HYPH</name>
<dbReference type="RefSeq" id="WP_051269149.1">
    <property type="nucleotide sequence ID" value="NZ_LVVZ01000010.1"/>
</dbReference>
<evidence type="ECO:0000313" key="4">
    <source>
        <dbReference type="Proteomes" id="UP000185783"/>
    </source>
</evidence>
<dbReference type="InterPro" id="IPR036979">
    <property type="entry name" value="CM_dom_sf"/>
</dbReference>
<dbReference type="EC" id="5.4.99.5" evidence="1"/>
<evidence type="ECO:0000256" key="1">
    <source>
        <dbReference type="ARBA" id="ARBA00012404"/>
    </source>
</evidence>
<protein>
    <recommendedName>
        <fullName evidence="1">chorismate mutase</fullName>
        <ecNumber evidence="1">5.4.99.5</ecNumber>
    </recommendedName>
</protein>
<dbReference type="GO" id="GO:0046417">
    <property type="term" value="P:chorismate metabolic process"/>
    <property type="evidence" value="ECO:0007669"/>
    <property type="project" value="InterPro"/>
</dbReference>
<organism evidence="3 4">
    <name type="scientific">Pseudovibrio exalbescens</name>
    <dbReference type="NCBI Taxonomy" id="197461"/>
    <lineage>
        <taxon>Bacteria</taxon>
        <taxon>Pseudomonadati</taxon>
        <taxon>Pseudomonadota</taxon>
        <taxon>Alphaproteobacteria</taxon>
        <taxon>Hyphomicrobiales</taxon>
        <taxon>Stappiaceae</taxon>
        <taxon>Pseudovibrio</taxon>
    </lineage>
</organism>
<accession>A0A1U7JJG4</accession>
<dbReference type="STRING" id="197461.A3843_06265"/>
<sequence length="302" mass="32521">MSFPSDPKREIEGLEDVRVRIDAVDTQLHDLLLERAALVEKLHILEGVAVQGKPLHHPAREAEVLRARVEAHSGKLSLLTIEHLWREIIAGSAAALGGYTLHMDNTSPAAALMESVRFYFGFDVPLKEAIDPSAVLSAVHDNAGDLGIVGLEERAEQPWWRGLGLREDGSSGPLIVARLPFLVLEERAADLPALVIAGGYDAEFVSDVKVFDARWTGTPPPSLMSQGIEVLSFYRTYDGVDALLAVSGDLSSGELQEAFVASGAVPDTLRLVGGYAAPIDIHGEFDADPEADGQSVRVSEED</sequence>
<dbReference type="SUPFAM" id="SSF48600">
    <property type="entry name" value="Chorismate mutase II"/>
    <property type="match status" value="1"/>
</dbReference>